<evidence type="ECO:0000313" key="3">
    <source>
        <dbReference type="Proteomes" id="UP000033140"/>
    </source>
</evidence>
<dbReference type="Proteomes" id="UP000033140">
    <property type="component" value="Unassembled WGS sequence"/>
</dbReference>
<keyword evidence="3" id="KW-1185">Reference proteome</keyword>
<feature type="compositionally biased region" description="Polar residues" evidence="1">
    <location>
        <begin position="55"/>
        <end position="64"/>
    </location>
</feature>
<organism evidence="2 3">
    <name type="scientific">Saitoella complicata (strain BCRC 22490 / CBS 7301 / JCM 7358 / NBRC 10748 / NRRL Y-17804)</name>
    <dbReference type="NCBI Taxonomy" id="698492"/>
    <lineage>
        <taxon>Eukaryota</taxon>
        <taxon>Fungi</taxon>
        <taxon>Dikarya</taxon>
        <taxon>Ascomycota</taxon>
        <taxon>Taphrinomycotina</taxon>
        <taxon>Taphrinomycotina incertae sedis</taxon>
        <taxon>Saitoella</taxon>
    </lineage>
</organism>
<dbReference type="AlphaFoldDB" id="A0A0E9NIR7"/>
<reference evidence="2 3" key="2">
    <citation type="journal article" date="2014" name="J. Gen. Appl. Microbiol.">
        <title>The early diverging ascomycetous budding yeast Saitoella complicata has three histone deacetylases belonging to the Clr6, Hos2, and Rpd3 lineages.</title>
        <authorList>
            <person name="Nishida H."/>
            <person name="Matsumoto T."/>
            <person name="Kondo S."/>
            <person name="Hamamoto M."/>
            <person name="Yoshikawa H."/>
        </authorList>
    </citation>
    <scope>NUCLEOTIDE SEQUENCE [LARGE SCALE GENOMIC DNA]</scope>
    <source>
        <strain evidence="2 3">NRRL Y-17804</strain>
    </source>
</reference>
<reference evidence="2 3" key="1">
    <citation type="journal article" date="2011" name="J. Gen. Appl. Microbiol.">
        <title>Draft genome sequencing of the enigmatic yeast Saitoella complicata.</title>
        <authorList>
            <person name="Nishida H."/>
            <person name="Hamamoto M."/>
            <person name="Sugiyama J."/>
        </authorList>
    </citation>
    <scope>NUCLEOTIDE SEQUENCE [LARGE SCALE GENOMIC DNA]</scope>
    <source>
        <strain evidence="2 3">NRRL Y-17804</strain>
    </source>
</reference>
<accession>A0A0E9NIR7</accession>
<comment type="caution">
    <text evidence="2">The sequence shown here is derived from an EMBL/GenBank/DDBJ whole genome shotgun (WGS) entry which is preliminary data.</text>
</comment>
<protein>
    <submittedName>
        <fullName evidence="2">Uncharacterized protein</fullName>
    </submittedName>
</protein>
<dbReference type="EMBL" id="BACD03000024">
    <property type="protein sequence ID" value="GAO49571.1"/>
    <property type="molecule type" value="Genomic_DNA"/>
</dbReference>
<evidence type="ECO:0000313" key="2">
    <source>
        <dbReference type="EMBL" id="GAO49571.1"/>
    </source>
</evidence>
<proteinExistence type="predicted"/>
<name>A0A0E9NIR7_SAICN</name>
<evidence type="ECO:0000256" key="1">
    <source>
        <dbReference type="SAM" id="MobiDB-lite"/>
    </source>
</evidence>
<reference evidence="2 3" key="3">
    <citation type="journal article" date="2015" name="Genome Announc.">
        <title>Draft Genome Sequence of the Archiascomycetous Yeast Saitoella complicata.</title>
        <authorList>
            <person name="Yamauchi K."/>
            <person name="Kondo S."/>
            <person name="Hamamoto M."/>
            <person name="Takahashi Y."/>
            <person name="Ogura Y."/>
            <person name="Hayashi T."/>
            <person name="Nishida H."/>
        </authorList>
    </citation>
    <scope>NUCLEOTIDE SEQUENCE [LARGE SCALE GENOMIC DNA]</scope>
    <source>
        <strain evidence="2 3">NRRL Y-17804</strain>
    </source>
</reference>
<feature type="region of interest" description="Disordered" evidence="1">
    <location>
        <begin position="44"/>
        <end position="71"/>
    </location>
</feature>
<gene>
    <name evidence="2" type="ORF">G7K_3720-t1</name>
</gene>
<sequence length="71" mass="7874">MRFKGWDAEGEAEGVDLVSHGVGGREHLDERGLSKGTNVYYIGHRRAPDDDTKPPESNSNNFTQAPMIVYP</sequence>